<evidence type="ECO:0000259" key="5">
    <source>
        <dbReference type="PROSITE" id="PS01124"/>
    </source>
</evidence>
<comment type="caution">
    <text evidence="6">The sequence shown here is derived from an EMBL/GenBank/DDBJ whole genome shotgun (WGS) entry which is preliminary data.</text>
</comment>
<keyword evidence="4" id="KW-0804">Transcription</keyword>
<evidence type="ECO:0000256" key="1">
    <source>
        <dbReference type="ARBA" id="ARBA00023015"/>
    </source>
</evidence>
<evidence type="ECO:0000313" key="6">
    <source>
        <dbReference type="EMBL" id="GID57570.1"/>
    </source>
</evidence>
<dbReference type="RefSeq" id="WP_203800527.1">
    <property type="nucleotide sequence ID" value="NZ_BAAAQE010000034.1"/>
</dbReference>
<sequence length="290" mass="31882">MRPSFPGSAARVLYDFDVPQLRAWRPPLHGVAEVLHARFDEHAYPMHAHDTWAVLLVDSGAVRYDLDRHSRGAFGDLVTVLPPRVPHNGTSARPGGFRKRVLYLEADQLPAGLIGASVDAPAIADRALHAAISRVHRLIRDPGDAPLAESLLVLALDRLRVRLGAPEPPRPPGRAAAHALRDLLEDNVVAGLPLPVAAATLHFDAAHLVRSFRGEFGMSPHQYLISRRVDLARHLILTGRPLRQVAADAGFHDQPHLNRHFKRILGVTPGHFADLAPPGTRHDTDRRPRL</sequence>
<dbReference type="InterPro" id="IPR018060">
    <property type="entry name" value="HTH_AraC"/>
</dbReference>
<dbReference type="Pfam" id="PF02311">
    <property type="entry name" value="AraC_binding"/>
    <property type="match status" value="1"/>
</dbReference>
<dbReference type="PROSITE" id="PS01124">
    <property type="entry name" value="HTH_ARAC_FAMILY_2"/>
    <property type="match status" value="1"/>
</dbReference>
<feature type="domain" description="HTH araC/xylS-type" evidence="5">
    <location>
        <begin position="178"/>
        <end position="275"/>
    </location>
</feature>
<keyword evidence="2" id="KW-0238">DNA-binding</keyword>
<keyword evidence="1" id="KW-0805">Transcription regulation</keyword>
<evidence type="ECO:0000313" key="7">
    <source>
        <dbReference type="Proteomes" id="UP000612282"/>
    </source>
</evidence>
<protein>
    <submittedName>
        <fullName evidence="6">AraC family transcriptional regulator</fullName>
    </submittedName>
</protein>
<dbReference type="InterPro" id="IPR018062">
    <property type="entry name" value="HTH_AraC-typ_CS"/>
</dbReference>
<dbReference type="PROSITE" id="PS00041">
    <property type="entry name" value="HTH_ARAC_FAMILY_1"/>
    <property type="match status" value="1"/>
</dbReference>
<dbReference type="InterPro" id="IPR050204">
    <property type="entry name" value="AraC_XylS_family_regulators"/>
</dbReference>
<dbReference type="Proteomes" id="UP000612282">
    <property type="component" value="Unassembled WGS sequence"/>
</dbReference>
<dbReference type="Gene3D" id="1.10.10.60">
    <property type="entry name" value="Homeodomain-like"/>
    <property type="match status" value="2"/>
</dbReference>
<dbReference type="EMBL" id="BOMG01000073">
    <property type="protein sequence ID" value="GID57570.1"/>
    <property type="molecule type" value="Genomic_DNA"/>
</dbReference>
<dbReference type="SUPFAM" id="SSF51215">
    <property type="entry name" value="Regulatory protein AraC"/>
    <property type="match status" value="1"/>
</dbReference>
<evidence type="ECO:0000256" key="3">
    <source>
        <dbReference type="ARBA" id="ARBA00023159"/>
    </source>
</evidence>
<keyword evidence="3" id="KW-0010">Activator</keyword>
<gene>
    <name evidence="6" type="ORF">Aco03nite_059740</name>
</gene>
<dbReference type="PANTHER" id="PTHR46796:SF2">
    <property type="entry name" value="TRANSCRIPTIONAL REGULATORY PROTEIN"/>
    <property type="match status" value="1"/>
</dbReference>
<name>A0ABQ3XGM7_9ACTN</name>
<proteinExistence type="predicted"/>
<evidence type="ECO:0000256" key="4">
    <source>
        <dbReference type="ARBA" id="ARBA00023163"/>
    </source>
</evidence>
<organism evidence="6 7">
    <name type="scientific">Actinoplanes couchii</name>
    <dbReference type="NCBI Taxonomy" id="403638"/>
    <lineage>
        <taxon>Bacteria</taxon>
        <taxon>Bacillati</taxon>
        <taxon>Actinomycetota</taxon>
        <taxon>Actinomycetes</taxon>
        <taxon>Micromonosporales</taxon>
        <taxon>Micromonosporaceae</taxon>
        <taxon>Actinoplanes</taxon>
    </lineage>
</organism>
<dbReference type="InterPro" id="IPR003313">
    <property type="entry name" value="AraC-bd"/>
</dbReference>
<dbReference type="SUPFAM" id="SSF46689">
    <property type="entry name" value="Homeodomain-like"/>
    <property type="match status" value="2"/>
</dbReference>
<dbReference type="PANTHER" id="PTHR46796">
    <property type="entry name" value="HTH-TYPE TRANSCRIPTIONAL ACTIVATOR RHAS-RELATED"/>
    <property type="match status" value="1"/>
</dbReference>
<dbReference type="SMART" id="SM00342">
    <property type="entry name" value="HTH_ARAC"/>
    <property type="match status" value="1"/>
</dbReference>
<accession>A0ABQ3XGM7</accession>
<reference evidence="6 7" key="1">
    <citation type="submission" date="2021-01" db="EMBL/GenBank/DDBJ databases">
        <title>Whole genome shotgun sequence of Actinoplanes couchii NBRC 106145.</title>
        <authorList>
            <person name="Komaki H."/>
            <person name="Tamura T."/>
        </authorList>
    </citation>
    <scope>NUCLEOTIDE SEQUENCE [LARGE SCALE GENOMIC DNA]</scope>
    <source>
        <strain evidence="6 7">NBRC 106145</strain>
    </source>
</reference>
<evidence type="ECO:0000256" key="2">
    <source>
        <dbReference type="ARBA" id="ARBA00023125"/>
    </source>
</evidence>
<dbReference type="Pfam" id="PF12833">
    <property type="entry name" value="HTH_18"/>
    <property type="match status" value="1"/>
</dbReference>
<keyword evidence="7" id="KW-1185">Reference proteome</keyword>
<dbReference type="InterPro" id="IPR009057">
    <property type="entry name" value="Homeodomain-like_sf"/>
</dbReference>
<dbReference type="InterPro" id="IPR037923">
    <property type="entry name" value="HTH-like"/>
</dbReference>